<protein>
    <recommendedName>
        <fullName evidence="3 6">Beta-lactamase</fullName>
        <ecNumber evidence="3 6">3.5.2.6</ecNumber>
    </recommendedName>
</protein>
<dbReference type="SUPFAM" id="SSF56601">
    <property type="entry name" value="beta-lactamase/transpeptidase-like"/>
    <property type="match status" value="1"/>
</dbReference>
<dbReference type="EMBL" id="LT629690">
    <property type="protein sequence ID" value="SDE69621.1"/>
    <property type="molecule type" value="Genomic_DNA"/>
</dbReference>
<proteinExistence type="inferred from homology"/>
<dbReference type="AlphaFoldDB" id="A0A1G7F143"/>
<dbReference type="Pfam" id="PF13354">
    <property type="entry name" value="Beta-lactamase2"/>
    <property type="match status" value="1"/>
</dbReference>
<comment type="catalytic activity">
    <reaction evidence="1 6">
        <text>a beta-lactam + H2O = a substituted beta-amino acid</text>
        <dbReference type="Rhea" id="RHEA:20401"/>
        <dbReference type="ChEBI" id="CHEBI:15377"/>
        <dbReference type="ChEBI" id="CHEBI:35627"/>
        <dbReference type="ChEBI" id="CHEBI:140347"/>
        <dbReference type="EC" id="3.5.2.6"/>
    </reaction>
</comment>
<evidence type="ECO:0000256" key="1">
    <source>
        <dbReference type="ARBA" id="ARBA00001526"/>
    </source>
</evidence>
<keyword evidence="4 6" id="KW-0378">Hydrolase</keyword>
<dbReference type="PANTHER" id="PTHR35333:SF3">
    <property type="entry name" value="BETA-LACTAMASE-TYPE TRANSPEPTIDASE FOLD CONTAINING PROTEIN"/>
    <property type="match status" value="1"/>
</dbReference>
<evidence type="ECO:0000313" key="10">
    <source>
        <dbReference type="Proteomes" id="UP000182427"/>
    </source>
</evidence>
<dbReference type="GO" id="GO:0046677">
    <property type="term" value="P:response to antibiotic"/>
    <property type="evidence" value="ECO:0007669"/>
    <property type="project" value="UniProtKB-UniRule"/>
</dbReference>
<dbReference type="Proteomes" id="UP000182427">
    <property type="component" value="Chromosome I"/>
</dbReference>
<dbReference type="PRINTS" id="PR00118">
    <property type="entry name" value="BLACTAMASEA"/>
</dbReference>
<dbReference type="EC" id="3.5.2.6" evidence="3 6"/>
<reference evidence="9 10" key="1">
    <citation type="submission" date="2016-10" db="EMBL/GenBank/DDBJ databases">
        <authorList>
            <person name="de Groot N.N."/>
        </authorList>
    </citation>
    <scope>NUCLEOTIDE SEQUENCE [LARGE SCALE GENOMIC DNA]</scope>
    <source>
        <strain evidence="9 10">GAS232</strain>
    </source>
</reference>
<dbReference type="InterPro" id="IPR012338">
    <property type="entry name" value="Beta-lactam/transpept-like"/>
</dbReference>
<dbReference type="NCBIfam" id="NF033103">
    <property type="entry name" value="bla_class_A"/>
    <property type="match status" value="1"/>
</dbReference>
<dbReference type="PANTHER" id="PTHR35333">
    <property type="entry name" value="BETA-LACTAMASE"/>
    <property type="match status" value="1"/>
</dbReference>
<accession>A0A1G7F143</accession>
<feature type="domain" description="Beta-lactamase class A catalytic" evidence="8">
    <location>
        <begin position="55"/>
        <end position="269"/>
    </location>
</feature>
<sequence>MNEYMLTRRSFLSTSALTAFSLALPQAHADEKRNIFQRLPQQVAALERASGGRIGVYALDTGNGKFAGNREDQRFPMCSTFKFLLAAAVLKLVDDGKQSLDQSLPIPNKPLIGHSPLTEPHAGATMSVAALCNAILNQSDNTAANVLLDAIGGPPAITAFTRSIGDEFTRLDRNEPDLNSSIDRDPRDTTTPVAMAKNLQRILLGNTLKPASRRQITEWMENSLTGLERLRKDMPEGWRAADKTGSNGEHTTNDIAILWPIHRPPVIVTCYITQCPGPETKRGAMIAEVGRFIREAILLG</sequence>
<gene>
    <name evidence="9" type="ORF">SAMN05444167_0173</name>
</gene>
<dbReference type="InterPro" id="IPR000871">
    <property type="entry name" value="Beta-lactam_class-A"/>
</dbReference>
<feature type="signal peptide" evidence="7">
    <location>
        <begin position="1"/>
        <end position="29"/>
    </location>
</feature>
<evidence type="ECO:0000256" key="6">
    <source>
        <dbReference type="RuleBase" id="RU361140"/>
    </source>
</evidence>
<evidence type="ECO:0000313" key="9">
    <source>
        <dbReference type="EMBL" id="SDE69621.1"/>
    </source>
</evidence>
<dbReference type="InterPro" id="IPR045155">
    <property type="entry name" value="Beta-lactam_cat"/>
</dbReference>
<name>A0A1G7F143_9BACT</name>
<dbReference type="GO" id="GO:0030655">
    <property type="term" value="P:beta-lactam antibiotic catabolic process"/>
    <property type="evidence" value="ECO:0007669"/>
    <property type="project" value="InterPro"/>
</dbReference>
<feature type="chain" id="PRO_5009240901" description="Beta-lactamase" evidence="7">
    <location>
        <begin position="30"/>
        <end position="300"/>
    </location>
</feature>
<evidence type="ECO:0000256" key="7">
    <source>
        <dbReference type="SAM" id="SignalP"/>
    </source>
</evidence>
<dbReference type="GO" id="GO:0008800">
    <property type="term" value="F:beta-lactamase activity"/>
    <property type="evidence" value="ECO:0007669"/>
    <property type="project" value="UniProtKB-UniRule"/>
</dbReference>
<dbReference type="PROSITE" id="PS00146">
    <property type="entry name" value="BETA_LACTAMASE_A"/>
    <property type="match status" value="1"/>
</dbReference>
<dbReference type="PROSITE" id="PS51318">
    <property type="entry name" value="TAT"/>
    <property type="match status" value="1"/>
</dbReference>
<organism evidence="9 10">
    <name type="scientific">Terriglobus roseus</name>
    <dbReference type="NCBI Taxonomy" id="392734"/>
    <lineage>
        <taxon>Bacteria</taxon>
        <taxon>Pseudomonadati</taxon>
        <taxon>Acidobacteriota</taxon>
        <taxon>Terriglobia</taxon>
        <taxon>Terriglobales</taxon>
        <taxon>Acidobacteriaceae</taxon>
        <taxon>Terriglobus</taxon>
    </lineage>
</organism>
<evidence type="ECO:0000256" key="3">
    <source>
        <dbReference type="ARBA" id="ARBA00012865"/>
    </source>
</evidence>
<keyword evidence="5 6" id="KW-0046">Antibiotic resistance</keyword>
<evidence type="ECO:0000259" key="8">
    <source>
        <dbReference type="Pfam" id="PF13354"/>
    </source>
</evidence>
<evidence type="ECO:0000256" key="4">
    <source>
        <dbReference type="ARBA" id="ARBA00022801"/>
    </source>
</evidence>
<keyword evidence="7" id="KW-0732">Signal</keyword>
<keyword evidence="10" id="KW-1185">Reference proteome</keyword>
<comment type="similarity">
    <text evidence="2 6">Belongs to the class-A beta-lactamase family.</text>
</comment>
<evidence type="ECO:0000256" key="2">
    <source>
        <dbReference type="ARBA" id="ARBA00009009"/>
    </source>
</evidence>
<dbReference type="Gene3D" id="3.40.710.10">
    <property type="entry name" value="DD-peptidase/beta-lactamase superfamily"/>
    <property type="match status" value="1"/>
</dbReference>
<dbReference type="InterPro" id="IPR023650">
    <property type="entry name" value="Beta-lactam_class-A_AS"/>
</dbReference>
<dbReference type="InterPro" id="IPR006311">
    <property type="entry name" value="TAT_signal"/>
</dbReference>
<evidence type="ECO:0000256" key="5">
    <source>
        <dbReference type="ARBA" id="ARBA00023251"/>
    </source>
</evidence>